<dbReference type="SFLD" id="SFLDS00029">
    <property type="entry name" value="Radical_SAM"/>
    <property type="match status" value="1"/>
</dbReference>
<protein>
    <recommendedName>
        <fullName evidence="6">Radical SAM core domain-containing protein</fullName>
    </recommendedName>
</protein>
<keyword evidence="3" id="KW-0479">Metal-binding</keyword>
<dbReference type="InterPro" id="IPR013785">
    <property type="entry name" value="Aldolase_TIM"/>
</dbReference>
<evidence type="ECO:0000313" key="8">
    <source>
        <dbReference type="Proteomes" id="UP000215559"/>
    </source>
</evidence>
<proteinExistence type="predicted"/>
<dbReference type="SMART" id="SM00729">
    <property type="entry name" value="Elp3"/>
    <property type="match status" value="1"/>
</dbReference>
<organism evidence="7 8">
    <name type="scientific">candidate division WOR-3 bacterium JGI_Cruoil_03_51_56</name>
    <dbReference type="NCBI Taxonomy" id="1973747"/>
    <lineage>
        <taxon>Bacteria</taxon>
        <taxon>Bacteria division WOR-3</taxon>
    </lineage>
</organism>
<dbReference type="PANTHER" id="PTHR43409">
    <property type="entry name" value="ANAEROBIC MAGNESIUM-PROTOPORPHYRIN IX MONOMETHYL ESTER CYCLASE-RELATED"/>
    <property type="match status" value="1"/>
</dbReference>
<comment type="cofactor">
    <cofactor evidence="1">
        <name>[4Fe-4S] cluster</name>
        <dbReference type="ChEBI" id="CHEBI:49883"/>
    </cofactor>
</comment>
<dbReference type="InterPro" id="IPR006638">
    <property type="entry name" value="Elp3/MiaA/NifB-like_rSAM"/>
</dbReference>
<comment type="caution">
    <text evidence="7">The sequence shown here is derived from an EMBL/GenBank/DDBJ whole genome shotgun (WGS) entry which is preliminary data.</text>
</comment>
<sequence length="289" mass="32641">MRYIGNIFRPPSEANSLLIQATIGCSHNRCSFCAMYRDKEFRVRRLEHVFKDIKTAREYYGPDVKRVFLCDGDAMVLSAEHLLEILKALEHNFPELQRVGTYANARDILKKTDTELKELVRHRLSLFYIGLESGSDKILKWVDKGATAAEMIAAVNKAMAAGMKSSVIYLLGIGGRKFWRENAIESARAVSGMNPNYLSALTVTVIPGTPLANEMDEGSFELPSPEEFALELKVFLEHLHVKATVFRSNHASNYVPLAGRLPKDKERLIAEIDDAIKNHRFKPEFLRGL</sequence>
<dbReference type="Proteomes" id="UP000215559">
    <property type="component" value="Unassembled WGS sequence"/>
</dbReference>
<dbReference type="GO" id="GO:0051536">
    <property type="term" value="F:iron-sulfur cluster binding"/>
    <property type="evidence" value="ECO:0007669"/>
    <property type="project" value="UniProtKB-KW"/>
</dbReference>
<dbReference type="InterPro" id="IPR007197">
    <property type="entry name" value="rSAM"/>
</dbReference>
<dbReference type="Gene3D" id="3.20.20.70">
    <property type="entry name" value="Aldolase class I"/>
    <property type="match status" value="1"/>
</dbReference>
<evidence type="ECO:0000259" key="6">
    <source>
        <dbReference type="PROSITE" id="PS51918"/>
    </source>
</evidence>
<accession>A0A235BZ77</accession>
<name>A0A235BZ77_UNCW3</name>
<dbReference type="PANTHER" id="PTHR43409:SF4">
    <property type="entry name" value="RADICAL SAM SUPERFAMILY PROTEIN"/>
    <property type="match status" value="1"/>
</dbReference>
<dbReference type="SFLD" id="SFLDG01095">
    <property type="entry name" value="Uncharacterised_Radical_SAM_Su"/>
    <property type="match status" value="1"/>
</dbReference>
<keyword evidence="4" id="KW-0408">Iron</keyword>
<evidence type="ECO:0000313" key="7">
    <source>
        <dbReference type="EMBL" id="OYD17459.1"/>
    </source>
</evidence>
<dbReference type="InterPro" id="IPR051198">
    <property type="entry name" value="BchE-like"/>
</dbReference>
<dbReference type="CDD" id="cd01335">
    <property type="entry name" value="Radical_SAM"/>
    <property type="match status" value="1"/>
</dbReference>
<keyword evidence="5" id="KW-0411">Iron-sulfur</keyword>
<gene>
    <name evidence="7" type="ORF">CH330_00010</name>
</gene>
<keyword evidence="2" id="KW-0949">S-adenosyl-L-methionine</keyword>
<dbReference type="InterPro" id="IPR058240">
    <property type="entry name" value="rSAM_sf"/>
</dbReference>
<dbReference type="GO" id="GO:0003824">
    <property type="term" value="F:catalytic activity"/>
    <property type="evidence" value="ECO:0007669"/>
    <property type="project" value="InterPro"/>
</dbReference>
<dbReference type="PROSITE" id="PS51918">
    <property type="entry name" value="RADICAL_SAM"/>
    <property type="match status" value="1"/>
</dbReference>
<dbReference type="Pfam" id="PF04055">
    <property type="entry name" value="Radical_SAM"/>
    <property type="match status" value="1"/>
</dbReference>
<feature type="domain" description="Radical SAM core" evidence="6">
    <location>
        <begin position="9"/>
        <end position="242"/>
    </location>
</feature>
<dbReference type="AlphaFoldDB" id="A0A235BZ77"/>
<dbReference type="SFLD" id="SFLDG01082">
    <property type="entry name" value="B12-binding_domain_containing"/>
    <property type="match status" value="1"/>
</dbReference>
<evidence type="ECO:0000256" key="4">
    <source>
        <dbReference type="ARBA" id="ARBA00023004"/>
    </source>
</evidence>
<evidence type="ECO:0000256" key="1">
    <source>
        <dbReference type="ARBA" id="ARBA00001966"/>
    </source>
</evidence>
<dbReference type="GO" id="GO:0046872">
    <property type="term" value="F:metal ion binding"/>
    <property type="evidence" value="ECO:0007669"/>
    <property type="project" value="UniProtKB-KW"/>
</dbReference>
<evidence type="ECO:0000256" key="5">
    <source>
        <dbReference type="ARBA" id="ARBA00023014"/>
    </source>
</evidence>
<evidence type="ECO:0000256" key="2">
    <source>
        <dbReference type="ARBA" id="ARBA00022691"/>
    </source>
</evidence>
<dbReference type="EMBL" id="NOZP01000001">
    <property type="protein sequence ID" value="OYD17459.1"/>
    <property type="molecule type" value="Genomic_DNA"/>
</dbReference>
<reference evidence="7 8" key="1">
    <citation type="submission" date="2017-07" db="EMBL/GenBank/DDBJ databases">
        <title>Recovery of genomes from metagenomes via a dereplication, aggregation, and scoring strategy.</title>
        <authorList>
            <person name="Sieber C.M."/>
            <person name="Probst A.J."/>
            <person name="Sharrar A."/>
            <person name="Thomas B.C."/>
            <person name="Hess M."/>
            <person name="Tringe S.G."/>
            <person name="Banfield J.F."/>
        </authorList>
    </citation>
    <scope>NUCLEOTIDE SEQUENCE [LARGE SCALE GENOMIC DNA]</scope>
    <source>
        <strain evidence="7">JGI_Cruoil_03_51_56</strain>
    </source>
</reference>
<dbReference type="PROSITE" id="PS51257">
    <property type="entry name" value="PROKAR_LIPOPROTEIN"/>
    <property type="match status" value="1"/>
</dbReference>
<evidence type="ECO:0000256" key="3">
    <source>
        <dbReference type="ARBA" id="ARBA00022723"/>
    </source>
</evidence>
<dbReference type="SUPFAM" id="SSF102114">
    <property type="entry name" value="Radical SAM enzymes"/>
    <property type="match status" value="1"/>
</dbReference>